<dbReference type="SUPFAM" id="SSF63829">
    <property type="entry name" value="Calcium-dependent phosphotriesterase"/>
    <property type="match status" value="1"/>
</dbReference>
<dbReference type="PANTHER" id="PTHR40274:SF3">
    <property type="entry name" value="VIRGINIAMYCIN B LYASE"/>
    <property type="match status" value="1"/>
</dbReference>
<evidence type="ECO:0000313" key="3">
    <source>
        <dbReference type="Proteomes" id="UP000319769"/>
    </source>
</evidence>
<keyword evidence="1" id="KW-0732">Signal</keyword>
<accession>A0A5N0V0M3</accession>
<dbReference type="EMBL" id="VMNW02000042">
    <property type="protein sequence ID" value="KAA9157324.1"/>
    <property type="molecule type" value="Genomic_DNA"/>
</dbReference>
<keyword evidence="3" id="KW-1185">Reference proteome</keyword>
<feature type="chain" id="PRO_5024463184" description="SMP-30/gluconolactonase/LRE family protein" evidence="1">
    <location>
        <begin position="24"/>
        <end position="378"/>
    </location>
</feature>
<evidence type="ECO:0008006" key="4">
    <source>
        <dbReference type="Google" id="ProtNLM"/>
    </source>
</evidence>
<dbReference type="Pfam" id="PF24684">
    <property type="entry name" value="Vgb_lyase"/>
    <property type="match status" value="2"/>
</dbReference>
<dbReference type="Proteomes" id="UP000319769">
    <property type="component" value="Unassembled WGS sequence"/>
</dbReference>
<name>A0A5N0V0M3_9PSEU</name>
<dbReference type="OrthoDB" id="9770043at2"/>
<protein>
    <recommendedName>
        <fullName evidence="4">SMP-30/gluconolactonase/LRE family protein</fullName>
    </recommendedName>
</protein>
<proteinExistence type="predicted"/>
<dbReference type="RefSeq" id="WP_144748898.1">
    <property type="nucleotide sequence ID" value="NZ_VMNW02000042.1"/>
</dbReference>
<dbReference type="Gene3D" id="2.130.10.10">
    <property type="entry name" value="YVTN repeat-like/Quinoprotein amine dehydrogenase"/>
    <property type="match status" value="3"/>
</dbReference>
<dbReference type="AlphaFoldDB" id="A0A5N0V0M3"/>
<evidence type="ECO:0000313" key="2">
    <source>
        <dbReference type="EMBL" id="KAA9157324.1"/>
    </source>
</evidence>
<gene>
    <name evidence="2" type="ORF">FPZ12_025485</name>
</gene>
<feature type="signal peptide" evidence="1">
    <location>
        <begin position="1"/>
        <end position="23"/>
    </location>
</feature>
<dbReference type="InterPro" id="IPR051344">
    <property type="entry name" value="Vgb"/>
</dbReference>
<dbReference type="InterPro" id="IPR015943">
    <property type="entry name" value="WD40/YVTN_repeat-like_dom_sf"/>
</dbReference>
<sequence length="378" mass="39896">MATAVAGAALIAGTTALVPAASADTGTVNGAGPIKEFAPFPTLASLPCEVVTDDQGKLWTDQFVGNRYGNVDPATGAVSEVPLPNLLGLPGGQNKGPDGKIWFVETGGNGLGRLDPVTRKIDTFPFPWGNIGPVGIPTLSDLNTGLGVPFDNSFGKDGKLYFASIGLNYIGSYDTRTGQWQQWPITTPLSGPLAMEKGPGDTIAIAEGTGNKIGLFDISTHKLTEYTIPTPAALPAGLSVSPDDKYLYFGETLANKVGRLDFATGQIKEYDLLALRKGLPSNVGTGNPLPNPGQLRFGSDGKLYIMQGTFTLGNQVGQLDVNTGEYHELNTPTPYSSPCDLNNTVPGKIYFGEFTGNRIGYFDIPDTVDIRNTFPVFG</sequence>
<comment type="caution">
    <text evidence="2">The sequence shown here is derived from an EMBL/GenBank/DDBJ whole genome shotgun (WGS) entry which is preliminary data.</text>
</comment>
<organism evidence="2 3">
    <name type="scientific">Amycolatopsis acidicola</name>
    <dbReference type="NCBI Taxonomy" id="2596893"/>
    <lineage>
        <taxon>Bacteria</taxon>
        <taxon>Bacillati</taxon>
        <taxon>Actinomycetota</taxon>
        <taxon>Actinomycetes</taxon>
        <taxon>Pseudonocardiales</taxon>
        <taxon>Pseudonocardiaceae</taxon>
        <taxon>Amycolatopsis</taxon>
    </lineage>
</organism>
<reference evidence="2" key="1">
    <citation type="submission" date="2019-09" db="EMBL/GenBank/DDBJ databases">
        <authorList>
            <person name="Teo W.F.A."/>
            <person name="Duangmal K."/>
        </authorList>
    </citation>
    <scope>NUCLEOTIDE SEQUENCE [LARGE SCALE GENOMIC DNA]</scope>
    <source>
        <strain evidence="2">K81G1</strain>
    </source>
</reference>
<dbReference type="PANTHER" id="PTHR40274">
    <property type="entry name" value="VIRGINIAMYCIN B LYASE"/>
    <property type="match status" value="1"/>
</dbReference>
<evidence type="ECO:0000256" key="1">
    <source>
        <dbReference type="SAM" id="SignalP"/>
    </source>
</evidence>